<accession>A0A9E9LWW1</accession>
<dbReference type="InterPro" id="IPR010260">
    <property type="entry name" value="AlpA"/>
</dbReference>
<reference evidence="1" key="1">
    <citation type="journal article" date="2022" name="Front. Microbiol.">
        <title>New perspectives on an old grouping: The genomic and phenotypic variability of Oxalobacter formigenes and the implications for calcium oxalate stone prevention.</title>
        <authorList>
            <person name="Chmiel J.A."/>
            <person name="Carr C."/>
            <person name="Stuivenberg G.A."/>
            <person name="Venema R."/>
            <person name="Chanyi R.M."/>
            <person name="Al K.F."/>
            <person name="Giguere D."/>
            <person name="Say H."/>
            <person name="Akouris P.P."/>
            <person name="Dominguez Romero S.A."/>
            <person name="Kwong A."/>
            <person name="Tai V."/>
            <person name="Koval S.F."/>
            <person name="Razvi H."/>
            <person name="Bjazevic J."/>
            <person name="Burton J.P."/>
        </authorList>
    </citation>
    <scope>NUCLEOTIDE SEQUENCE</scope>
    <source>
        <strain evidence="1">WoOx3</strain>
    </source>
</reference>
<organism evidence="1 2">
    <name type="scientific">Oxalobacter vibrioformis</name>
    <dbReference type="NCBI Taxonomy" id="933080"/>
    <lineage>
        <taxon>Bacteria</taxon>
        <taxon>Pseudomonadati</taxon>
        <taxon>Pseudomonadota</taxon>
        <taxon>Betaproteobacteria</taxon>
        <taxon>Burkholderiales</taxon>
        <taxon>Oxalobacteraceae</taxon>
        <taxon>Oxalobacter</taxon>
    </lineage>
</organism>
<protein>
    <submittedName>
        <fullName evidence="1">AlpA family transcriptional regulator</fullName>
    </submittedName>
</protein>
<dbReference type="Gene3D" id="1.10.238.160">
    <property type="match status" value="1"/>
</dbReference>
<dbReference type="EMBL" id="CP098242">
    <property type="protein sequence ID" value="WAW11240.1"/>
    <property type="molecule type" value="Genomic_DNA"/>
</dbReference>
<name>A0A9E9LWW1_9BURK</name>
<dbReference type="PANTHER" id="PTHR36154:SF1">
    <property type="entry name" value="DNA-BINDING TRANSCRIPTIONAL ACTIVATOR ALPA"/>
    <property type="match status" value="1"/>
</dbReference>
<dbReference type="AlphaFoldDB" id="A0A9E9LWW1"/>
<dbReference type="PANTHER" id="PTHR36154">
    <property type="entry name" value="DNA-BINDING TRANSCRIPTIONAL ACTIVATOR ALPA"/>
    <property type="match status" value="1"/>
</dbReference>
<gene>
    <name evidence="1" type="ORF">NB640_06320</name>
</gene>
<proteinExistence type="predicted"/>
<dbReference type="Pfam" id="PF05930">
    <property type="entry name" value="Phage_AlpA"/>
    <property type="match status" value="1"/>
</dbReference>
<dbReference type="Proteomes" id="UP001156215">
    <property type="component" value="Chromosome"/>
</dbReference>
<dbReference type="RefSeq" id="WP_269310350.1">
    <property type="nucleotide sequence ID" value="NZ_CP098242.1"/>
</dbReference>
<keyword evidence="2" id="KW-1185">Reference proteome</keyword>
<dbReference type="InterPro" id="IPR052931">
    <property type="entry name" value="Prophage_regulatory_activator"/>
</dbReference>
<sequence length="71" mass="7930">MTATAQKPKRILKLPTVVERTGYSRAHIYTLEAQGLFPKKIKLGARSIGFLESDIDDWIDSRIAASRQEAA</sequence>
<evidence type="ECO:0000313" key="1">
    <source>
        <dbReference type="EMBL" id="WAW11240.1"/>
    </source>
</evidence>
<dbReference type="KEGG" id="ovb:NB640_06320"/>
<evidence type="ECO:0000313" key="2">
    <source>
        <dbReference type="Proteomes" id="UP001156215"/>
    </source>
</evidence>